<dbReference type="InterPro" id="IPR019874">
    <property type="entry name" value="RF_methyltr_PrmC"/>
</dbReference>
<dbReference type="InterPro" id="IPR004556">
    <property type="entry name" value="HemK-like"/>
</dbReference>
<dbReference type="EC" id="2.1.1.297" evidence="5"/>
<feature type="binding site" evidence="5">
    <location>
        <position position="141"/>
    </location>
    <ligand>
        <name>S-adenosyl-L-methionine</name>
        <dbReference type="ChEBI" id="CHEBI:59789"/>
    </ligand>
</feature>
<dbReference type="NCBIfam" id="TIGR00536">
    <property type="entry name" value="hemK_fam"/>
    <property type="match status" value="1"/>
</dbReference>
<sequence length="276" mass="30870">MTYAEIYRSGREALEAAGIGEAELDARLLLEAVCHTSRNDLLVHGDREITEEQEKQYQGWIALRASHIPLQHITGVQEFMGLEFLVNEDVLIPRQDTEILVEEVLRELTDGSSILDLCTGSGCILLSLLRFSNDCVGVGSDISEKALTIARKNADRLGLHAKFLCGDLFERVEGKYDFIVSNPPYIASGEIDGLMEEVRLHEPLSALDGHEDGLFFYRRIIKECGDYLKRGGSLYLEIGWDQGNAVKAMMEGAGFHEVRVTKDYAELDRVVSGVWF</sequence>
<evidence type="ECO:0000313" key="8">
    <source>
        <dbReference type="EMBL" id="HJA92694.1"/>
    </source>
</evidence>
<proteinExistence type="inferred from homology"/>
<evidence type="ECO:0000259" key="7">
    <source>
        <dbReference type="Pfam" id="PF17827"/>
    </source>
</evidence>
<evidence type="ECO:0000256" key="2">
    <source>
        <dbReference type="ARBA" id="ARBA00022679"/>
    </source>
</evidence>
<evidence type="ECO:0000256" key="3">
    <source>
        <dbReference type="ARBA" id="ARBA00022691"/>
    </source>
</evidence>
<reference evidence="8" key="1">
    <citation type="journal article" date="2021" name="PeerJ">
        <title>Extensive microbial diversity within the chicken gut microbiome revealed by metagenomics and culture.</title>
        <authorList>
            <person name="Gilroy R."/>
            <person name="Ravi A."/>
            <person name="Getino M."/>
            <person name="Pursley I."/>
            <person name="Horton D.L."/>
            <person name="Alikhan N.F."/>
            <person name="Baker D."/>
            <person name="Gharbi K."/>
            <person name="Hall N."/>
            <person name="Watson M."/>
            <person name="Adriaenssens E.M."/>
            <person name="Foster-Nyarko E."/>
            <person name="Jarju S."/>
            <person name="Secka A."/>
            <person name="Antonio M."/>
            <person name="Oren A."/>
            <person name="Chaudhuri R.R."/>
            <person name="La Ragione R."/>
            <person name="Hildebrand F."/>
            <person name="Pallen M.J."/>
        </authorList>
    </citation>
    <scope>NUCLEOTIDE SEQUENCE</scope>
    <source>
        <strain evidence="8">CHK179-7159</strain>
    </source>
</reference>
<dbReference type="SUPFAM" id="SSF53335">
    <property type="entry name" value="S-adenosyl-L-methionine-dependent methyltransferases"/>
    <property type="match status" value="1"/>
</dbReference>
<feature type="domain" description="Release factor glutamine methyltransferase N-terminal" evidence="7">
    <location>
        <begin position="5"/>
        <end position="75"/>
    </location>
</feature>
<comment type="function">
    <text evidence="5">Methylates the class 1 translation termination release factors RF1/PrfA and RF2/PrfB on the glutamine residue of the universally conserved GGQ motif.</text>
</comment>
<dbReference type="InterPro" id="IPR029063">
    <property type="entry name" value="SAM-dependent_MTases_sf"/>
</dbReference>
<dbReference type="InterPro" id="IPR050320">
    <property type="entry name" value="N5-glutamine_MTase"/>
</dbReference>
<gene>
    <name evidence="5 8" type="primary">prmC</name>
    <name evidence="8" type="ORF">H9717_06205</name>
</gene>
<dbReference type="AlphaFoldDB" id="A0A9D2I6E4"/>
<keyword evidence="1 5" id="KW-0489">Methyltransferase</keyword>
<dbReference type="FunFam" id="3.40.50.150:FF:000053">
    <property type="entry name" value="Release factor glutamine methyltransferase"/>
    <property type="match status" value="1"/>
</dbReference>
<dbReference type="GO" id="GO:0032259">
    <property type="term" value="P:methylation"/>
    <property type="evidence" value="ECO:0007669"/>
    <property type="project" value="UniProtKB-KW"/>
</dbReference>
<dbReference type="InterPro" id="IPR040758">
    <property type="entry name" value="PrmC_N"/>
</dbReference>
<dbReference type="Pfam" id="PF17827">
    <property type="entry name" value="PrmC_N"/>
    <property type="match status" value="1"/>
</dbReference>
<keyword evidence="2 5" id="KW-0808">Transferase</keyword>
<evidence type="ECO:0000256" key="4">
    <source>
        <dbReference type="ARBA" id="ARBA00048391"/>
    </source>
</evidence>
<evidence type="ECO:0000313" key="9">
    <source>
        <dbReference type="Proteomes" id="UP000886858"/>
    </source>
</evidence>
<comment type="similarity">
    <text evidence="5">Belongs to the protein N5-glutamine methyltransferase family. PrmC subfamily.</text>
</comment>
<dbReference type="CDD" id="cd02440">
    <property type="entry name" value="AdoMet_MTases"/>
    <property type="match status" value="1"/>
</dbReference>
<evidence type="ECO:0000256" key="5">
    <source>
        <dbReference type="HAMAP-Rule" id="MF_02126"/>
    </source>
</evidence>
<name>A0A9D2I6E4_9FIRM</name>
<evidence type="ECO:0000256" key="1">
    <source>
        <dbReference type="ARBA" id="ARBA00022603"/>
    </source>
</evidence>
<comment type="caution">
    <text evidence="5">Lacks conserved residue(s) required for the propagation of feature annotation.</text>
</comment>
<dbReference type="Gene3D" id="1.10.8.10">
    <property type="entry name" value="DNA helicase RuvA subunit, C-terminal domain"/>
    <property type="match status" value="1"/>
</dbReference>
<dbReference type="PROSITE" id="PS00092">
    <property type="entry name" value="N6_MTASE"/>
    <property type="match status" value="1"/>
</dbReference>
<keyword evidence="3 5" id="KW-0949">S-adenosyl-L-methionine</keyword>
<dbReference type="NCBIfam" id="TIGR03534">
    <property type="entry name" value="RF_mod_PrmC"/>
    <property type="match status" value="1"/>
</dbReference>
<comment type="caution">
    <text evidence="8">The sequence shown here is derived from an EMBL/GenBank/DDBJ whole genome shotgun (WGS) entry which is preliminary data.</text>
</comment>
<feature type="domain" description="Methyltransferase small" evidence="6">
    <location>
        <begin position="97"/>
        <end position="190"/>
    </location>
</feature>
<organism evidence="8 9">
    <name type="scientific">Candidatus Eisenbergiella merdipullorum</name>
    <dbReference type="NCBI Taxonomy" id="2838553"/>
    <lineage>
        <taxon>Bacteria</taxon>
        <taxon>Bacillati</taxon>
        <taxon>Bacillota</taxon>
        <taxon>Clostridia</taxon>
        <taxon>Lachnospirales</taxon>
        <taxon>Lachnospiraceae</taxon>
        <taxon>Eisenbergiella</taxon>
    </lineage>
</organism>
<dbReference type="PANTHER" id="PTHR18895">
    <property type="entry name" value="HEMK METHYLTRANSFERASE"/>
    <property type="match status" value="1"/>
</dbReference>
<dbReference type="HAMAP" id="MF_02126">
    <property type="entry name" value="RF_methyltr_PrmC"/>
    <property type="match status" value="1"/>
</dbReference>
<dbReference type="Proteomes" id="UP000886858">
    <property type="component" value="Unassembled WGS sequence"/>
</dbReference>
<feature type="binding site" evidence="5">
    <location>
        <begin position="182"/>
        <end position="185"/>
    </location>
    <ligand>
        <name>substrate</name>
    </ligand>
</feature>
<feature type="binding site" evidence="5">
    <location>
        <position position="182"/>
    </location>
    <ligand>
        <name>S-adenosyl-L-methionine</name>
        <dbReference type="ChEBI" id="CHEBI:59789"/>
    </ligand>
</feature>
<dbReference type="Pfam" id="PF05175">
    <property type="entry name" value="MTS"/>
    <property type="match status" value="1"/>
</dbReference>
<dbReference type="GO" id="GO:0003676">
    <property type="term" value="F:nucleic acid binding"/>
    <property type="evidence" value="ECO:0007669"/>
    <property type="project" value="InterPro"/>
</dbReference>
<protein>
    <recommendedName>
        <fullName evidence="5">Release factor glutamine methyltransferase</fullName>
        <shortName evidence="5">RF MTase</shortName>
        <ecNumber evidence="5">2.1.1.297</ecNumber>
    </recommendedName>
    <alternativeName>
        <fullName evidence="5">N5-glutamine methyltransferase PrmC</fullName>
    </alternativeName>
    <alternativeName>
        <fullName evidence="5">Protein-(glutamine-N5) MTase PrmC</fullName>
    </alternativeName>
    <alternativeName>
        <fullName evidence="5">Protein-glutamine N-methyltransferase PrmC</fullName>
    </alternativeName>
</protein>
<reference evidence="8" key="2">
    <citation type="submission" date="2021-04" db="EMBL/GenBank/DDBJ databases">
        <authorList>
            <person name="Gilroy R."/>
        </authorList>
    </citation>
    <scope>NUCLEOTIDE SEQUENCE</scope>
    <source>
        <strain evidence="8">CHK179-7159</strain>
    </source>
</reference>
<dbReference type="InterPro" id="IPR007848">
    <property type="entry name" value="Small_mtfrase_dom"/>
</dbReference>
<dbReference type="InterPro" id="IPR002052">
    <property type="entry name" value="DNA_methylase_N6_adenine_CS"/>
</dbReference>
<dbReference type="GO" id="GO:0102559">
    <property type="term" value="F:peptide chain release factor N(5)-glutamine methyltransferase activity"/>
    <property type="evidence" value="ECO:0007669"/>
    <property type="project" value="UniProtKB-EC"/>
</dbReference>
<evidence type="ECO:0000259" key="6">
    <source>
        <dbReference type="Pfam" id="PF05175"/>
    </source>
</evidence>
<dbReference type="PANTHER" id="PTHR18895:SF74">
    <property type="entry name" value="MTRF1L RELEASE FACTOR GLUTAMINE METHYLTRANSFERASE"/>
    <property type="match status" value="1"/>
</dbReference>
<dbReference type="EMBL" id="DWYY01000063">
    <property type="protein sequence ID" value="HJA92694.1"/>
    <property type="molecule type" value="Genomic_DNA"/>
</dbReference>
<accession>A0A9D2I6E4</accession>
<comment type="catalytic activity">
    <reaction evidence="4 5">
        <text>L-glutaminyl-[peptide chain release factor] + S-adenosyl-L-methionine = N(5)-methyl-L-glutaminyl-[peptide chain release factor] + S-adenosyl-L-homocysteine + H(+)</text>
        <dbReference type="Rhea" id="RHEA:42896"/>
        <dbReference type="Rhea" id="RHEA-COMP:10271"/>
        <dbReference type="Rhea" id="RHEA-COMP:10272"/>
        <dbReference type="ChEBI" id="CHEBI:15378"/>
        <dbReference type="ChEBI" id="CHEBI:30011"/>
        <dbReference type="ChEBI" id="CHEBI:57856"/>
        <dbReference type="ChEBI" id="CHEBI:59789"/>
        <dbReference type="ChEBI" id="CHEBI:61891"/>
        <dbReference type="EC" id="2.1.1.297"/>
    </reaction>
</comment>
<dbReference type="Gene3D" id="3.40.50.150">
    <property type="entry name" value="Vaccinia Virus protein VP39"/>
    <property type="match status" value="1"/>
</dbReference>